<name>A0A1E5L1V9_9ENTE</name>
<keyword evidence="1" id="KW-0472">Membrane</keyword>
<dbReference type="STRING" id="762845.BCR26_01200"/>
<keyword evidence="1" id="KW-1133">Transmembrane helix</keyword>
<reference evidence="2 3" key="1">
    <citation type="submission" date="2016-09" db="EMBL/GenBank/DDBJ databases">
        <authorList>
            <person name="Capua I."/>
            <person name="De Benedictis P."/>
            <person name="Joannis T."/>
            <person name="Lombin L.H."/>
            <person name="Cattoli G."/>
        </authorList>
    </citation>
    <scope>NUCLEOTIDE SEQUENCE [LARGE SCALE GENOMIC DNA]</scope>
    <source>
        <strain evidence="2 3">LMG 25899</strain>
    </source>
</reference>
<evidence type="ECO:0000313" key="2">
    <source>
        <dbReference type="EMBL" id="OEH84115.1"/>
    </source>
</evidence>
<evidence type="ECO:0000313" key="3">
    <source>
        <dbReference type="Proteomes" id="UP000095256"/>
    </source>
</evidence>
<keyword evidence="3" id="KW-1185">Reference proteome</keyword>
<comment type="caution">
    <text evidence="2">The sequence shown here is derived from an EMBL/GenBank/DDBJ whole genome shotgun (WGS) entry which is preliminary data.</text>
</comment>
<sequence>MKKKTWFIGLILLILIGGVGFMWFKQNEAERKEQEMVRMETITAKQIKNTFANVTKVEFSEEYGENTLTGYTEVMVKLSTSYGVNSEIGVSMSLNNKSKTLRSYDGGSEFEIGTTENKIKVTFSNGTEVSL</sequence>
<evidence type="ECO:0008006" key="4">
    <source>
        <dbReference type="Google" id="ProtNLM"/>
    </source>
</evidence>
<dbReference type="EMBL" id="MIEK01000001">
    <property type="protein sequence ID" value="OEH84115.1"/>
    <property type="molecule type" value="Genomic_DNA"/>
</dbReference>
<evidence type="ECO:0000256" key="1">
    <source>
        <dbReference type="SAM" id="Phobius"/>
    </source>
</evidence>
<organism evidence="2 3">
    <name type="scientific">Enterococcus rivorum</name>
    <dbReference type="NCBI Taxonomy" id="762845"/>
    <lineage>
        <taxon>Bacteria</taxon>
        <taxon>Bacillati</taxon>
        <taxon>Bacillota</taxon>
        <taxon>Bacilli</taxon>
        <taxon>Lactobacillales</taxon>
        <taxon>Enterococcaceae</taxon>
        <taxon>Enterococcus</taxon>
    </lineage>
</organism>
<dbReference type="AlphaFoldDB" id="A0A1E5L1V9"/>
<proteinExistence type="predicted"/>
<keyword evidence="1" id="KW-0812">Transmembrane</keyword>
<protein>
    <recommendedName>
        <fullName evidence="4">DUF1310 domain-containing protein</fullName>
    </recommendedName>
</protein>
<dbReference type="RefSeq" id="WP_069697122.1">
    <property type="nucleotide sequence ID" value="NZ_JAGGMA010000003.1"/>
</dbReference>
<accession>A0A1E5L1V9</accession>
<dbReference type="OrthoDB" id="2186226at2"/>
<feature type="transmembrane region" description="Helical" evidence="1">
    <location>
        <begin position="6"/>
        <end position="24"/>
    </location>
</feature>
<dbReference type="Proteomes" id="UP000095256">
    <property type="component" value="Unassembled WGS sequence"/>
</dbReference>
<gene>
    <name evidence="2" type="ORF">BCR26_01200</name>
</gene>